<dbReference type="InterPro" id="IPR013424">
    <property type="entry name" value="Ice-binding_C"/>
</dbReference>
<reference evidence="3 4" key="1">
    <citation type="submission" date="2017-08" db="EMBL/GenBank/DDBJ databases">
        <title>Infants hospitalized years apart are colonized by the same room-sourced microbial strains.</title>
        <authorList>
            <person name="Brooks B."/>
            <person name="Olm M.R."/>
            <person name="Firek B.A."/>
            <person name="Baker R."/>
            <person name="Thomas B.C."/>
            <person name="Morowitz M.J."/>
            <person name="Banfield J.F."/>
        </authorList>
    </citation>
    <scope>NUCLEOTIDE SEQUENCE [LARGE SCALE GENOMIC DNA]</scope>
    <source>
        <strain evidence="3">S2_012_000_R2_81</strain>
    </source>
</reference>
<dbReference type="AlphaFoldDB" id="A0A2W5E0L3"/>
<protein>
    <recommendedName>
        <fullName evidence="2">Ice-binding protein C-terminal domain-containing protein</fullName>
    </recommendedName>
</protein>
<dbReference type="Pfam" id="PF07589">
    <property type="entry name" value="PEP-CTERM"/>
    <property type="match status" value="1"/>
</dbReference>
<name>A0A2W5E0L3_9BURK</name>
<proteinExistence type="predicted"/>
<feature type="chain" id="PRO_5015844350" description="Ice-binding protein C-terminal domain-containing protein" evidence="1">
    <location>
        <begin position="23"/>
        <end position="185"/>
    </location>
</feature>
<evidence type="ECO:0000313" key="3">
    <source>
        <dbReference type="EMBL" id="PZP34530.1"/>
    </source>
</evidence>
<evidence type="ECO:0000256" key="1">
    <source>
        <dbReference type="SAM" id="SignalP"/>
    </source>
</evidence>
<dbReference type="EMBL" id="QFOD01000004">
    <property type="protein sequence ID" value="PZP34530.1"/>
    <property type="molecule type" value="Genomic_DNA"/>
</dbReference>
<feature type="signal peptide" evidence="1">
    <location>
        <begin position="1"/>
        <end position="22"/>
    </location>
</feature>
<gene>
    <name evidence="3" type="ORF">DI603_06140</name>
</gene>
<feature type="domain" description="Ice-binding protein C-terminal" evidence="2">
    <location>
        <begin position="158"/>
        <end position="180"/>
    </location>
</feature>
<dbReference type="Proteomes" id="UP000249633">
    <property type="component" value="Unassembled WGS sequence"/>
</dbReference>
<organism evidence="3 4">
    <name type="scientific">Roseateles depolymerans</name>
    <dbReference type="NCBI Taxonomy" id="76731"/>
    <lineage>
        <taxon>Bacteria</taxon>
        <taxon>Pseudomonadati</taxon>
        <taxon>Pseudomonadota</taxon>
        <taxon>Betaproteobacteria</taxon>
        <taxon>Burkholderiales</taxon>
        <taxon>Sphaerotilaceae</taxon>
        <taxon>Roseateles</taxon>
    </lineage>
</organism>
<comment type="caution">
    <text evidence="3">The sequence shown here is derived from an EMBL/GenBank/DDBJ whole genome shotgun (WGS) entry which is preliminary data.</text>
</comment>
<dbReference type="NCBIfam" id="TIGR02595">
    <property type="entry name" value="PEP_CTERM"/>
    <property type="match status" value="1"/>
</dbReference>
<sequence>MKMRKTLALAAAAWLASGAALADGLPAGTLITGQVSGASTVLLGLDHGFADEPGSNTAALAAADLEFLTGDYALGVDFGTDGRVQVWNNTGTSLVPGSYTLSFEFSGLAGEITDFTLLDGATGVTVQVLGPHAISLSFSNLDFGSEYGSFAAQISVSPVPEPASLALMGAGLALLAGARRVRRPA</sequence>
<evidence type="ECO:0000313" key="4">
    <source>
        <dbReference type="Proteomes" id="UP000249633"/>
    </source>
</evidence>
<evidence type="ECO:0000259" key="2">
    <source>
        <dbReference type="Pfam" id="PF07589"/>
    </source>
</evidence>
<keyword evidence="1" id="KW-0732">Signal</keyword>
<accession>A0A2W5E0L3</accession>